<feature type="transmembrane region" description="Helical" evidence="2">
    <location>
        <begin position="672"/>
        <end position="691"/>
    </location>
</feature>
<dbReference type="InterPro" id="IPR014600">
    <property type="entry name" value="UCP035905_mem"/>
</dbReference>
<dbReference type="Proteomes" id="UP001620408">
    <property type="component" value="Unassembled WGS sequence"/>
</dbReference>
<feature type="transmembrane region" description="Helical" evidence="2">
    <location>
        <begin position="197"/>
        <end position="221"/>
    </location>
</feature>
<sequence length="902" mass="96287">MYFLWMVVGAVLGAIAGQSVFAALSGTVLGLLWARQSTLSRELRDTRATLDALAAGSKSAPTPAESRPFPLVAPPAATVVAAPMPVRDTQPSLVIDNPPSSLPKPVPEPVRASPPASPPPPPSGPTLLERVWGWFTEGNVPVKIGMLVLFAGVAALLKYASDSGLLHVPIGLRISLVAVAAIAALGFGWRQRTERRVFALSLQGGAIGVLLITIFAAFRLYDLLPPAAAFALLVLLVAGIGVLAVLQDALALAVLGLLAGFAAPILVSTGSGSHVALFSYYAVLNIAVLAIAWVRSWRVLNLLGFIATFGVGTAWGVLRYQHELFASTEPFLILNFLFYLVIPWLHVLRAPADRRLVIDGSLLFGNPIVSLLLQGALLRWQGQSLAFSALIAAAIYVFVAFSVRHRSGLRLLRDAWAVLAVSLATLAVPLALSAGVTGSIFALEGAGLIWLGLKQQRALSRWSGLALQVFAASALLIARTGHAYDTMLPLLNGDFVGALLLVAAAFAGSTFYARWGGDTSTQRLISVALYGWGLGWWLLACHAEIVHFAGPSMRLAWGIALLALTAWGVAEVAQRRPPHELGKVIAFTVPALFAAVLLLLIQCGVEEQQLLVGWRLLSVAFAAVLGWRALACLRAYPLAATLAQLAWLWRWGVIFTVAIGVAFIGSRWLSTNWYVVLASIPLLLLLALALWQPRWIASPLSELLPQWRPPLLHSLLMVLGALGLWALLQDGDAAPLHYLPLLNPVDVLLLLIALCVARWLIDPATSPALRQARPIMLGVFVLLFTTSATLRGVHHLAGVPWNSALSDSSLAQMSLTVVWSALGLLAWVWGSRRGQRLVWLAGAVMMGVVLAKLLLIDRGHLGNLFGIGSFIAYGLLCTVIGYLAPAPPKRPLSSEEEAAHAP</sequence>
<dbReference type="PIRSF" id="PIRSF035905">
    <property type="entry name" value="UCP035905_mp"/>
    <property type="match status" value="1"/>
</dbReference>
<feature type="region of interest" description="Disordered" evidence="1">
    <location>
        <begin position="90"/>
        <end position="123"/>
    </location>
</feature>
<keyword evidence="2" id="KW-0812">Transmembrane</keyword>
<feature type="transmembrane region" description="Helical" evidence="2">
    <location>
        <begin position="837"/>
        <end position="856"/>
    </location>
</feature>
<feature type="transmembrane region" description="Helical" evidence="2">
    <location>
        <begin position="711"/>
        <end position="729"/>
    </location>
</feature>
<dbReference type="InterPro" id="IPR019286">
    <property type="entry name" value="DUF2339_TM"/>
</dbReference>
<feature type="transmembrane region" description="Helical" evidence="2">
    <location>
        <begin position="496"/>
        <end position="515"/>
    </location>
</feature>
<feature type="transmembrane region" description="Helical" evidence="2">
    <location>
        <begin position="140"/>
        <end position="160"/>
    </location>
</feature>
<feature type="transmembrane region" description="Helical" evidence="2">
    <location>
        <begin position="250"/>
        <end position="269"/>
    </location>
</feature>
<feature type="transmembrane region" description="Helical" evidence="2">
    <location>
        <begin position="810"/>
        <end position="830"/>
    </location>
</feature>
<dbReference type="Pfam" id="PF10101">
    <property type="entry name" value="DUF2339"/>
    <property type="match status" value="1"/>
</dbReference>
<keyword evidence="2" id="KW-0472">Membrane</keyword>
<feature type="transmembrane region" description="Helical" evidence="2">
    <location>
        <begin position="465"/>
        <end position="484"/>
    </location>
</feature>
<feature type="transmembrane region" description="Helical" evidence="2">
    <location>
        <begin position="6"/>
        <end position="34"/>
    </location>
</feature>
<proteinExistence type="predicted"/>
<protein>
    <submittedName>
        <fullName evidence="3">DUF2339 domain-containing protein</fullName>
    </submittedName>
</protein>
<feature type="transmembrane region" description="Helical" evidence="2">
    <location>
        <begin position="527"/>
        <end position="549"/>
    </location>
</feature>
<organism evidence="3 4">
    <name type="scientific">Dyella koreensis</name>
    <dbReference type="NCBI Taxonomy" id="311235"/>
    <lineage>
        <taxon>Bacteria</taxon>
        <taxon>Pseudomonadati</taxon>
        <taxon>Pseudomonadota</taxon>
        <taxon>Gammaproteobacteria</taxon>
        <taxon>Lysobacterales</taxon>
        <taxon>Rhodanobacteraceae</taxon>
        <taxon>Dyella</taxon>
    </lineage>
</organism>
<evidence type="ECO:0000313" key="4">
    <source>
        <dbReference type="Proteomes" id="UP001620408"/>
    </source>
</evidence>
<feature type="transmembrane region" description="Helical" evidence="2">
    <location>
        <begin position="166"/>
        <end position="185"/>
    </location>
</feature>
<dbReference type="PANTHER" id="PTHR38434">
    <property type="entry name" value="BLL2549 PROTEIN"/>
    <property type="match status" value="1"/>
</dbReference>
<gene>
    <name evidence="3" type="ORF">ISS97_19305</name>
</gene>
<feature type="transmembrane region" description="Helical" evidence="2">
    <location>
        <begin position="330"/>
        <end position="348"/>
    </location>
</feature>
<feature type="transmembrane region" description="Helical" evidence="2">
    <location>
        <begin position="584"/>
        <end position="602"/>
    </location>
</feature>
<keyword evidence="2" id="KW-1133">Transmembrane helix</keyword>
<reference evidence="3 4" key="1">
    <citation type="submission" date="2020-10" db="EMBL/GenBank/DDBJ databases">
        <title>Phylogeny of dyella-like bacteria.</title>
        <authorList>
            <person name="Fu J."/>
        </authorList>
    </citation>
    <scope>NUCLEOTIDE SEQUENCE [LARGE SCALE GENOMIC DNA]</scope>
    <source>
        <strain evidence="3 4">BB4</strain>
    </source>
</reference>
<feature type="transmembrane region" description="Helical" evidence="2">
    <location>
        <begin position="415"/>
        <end position="432"/>
    </location>
</feature>
<feature type="transmembrane region" description="Helical" evidence="2">
    <location>
        <begin position="555"/>
        <end position="572"/>
    </location>
</feature>
<dbReference type="RefSeq" id="WP_379984544.1">
    <property type="nucleotide sequence ID" value="NZ_JADIKD010000012.1"/>
</dbReference>
<evidence type="ECO:0000256" key="1">
    <source>
        <dbReference type="SAM" id="MobiDB-lite"/>
    </source>
</evidence>
<feature type="transmembrane region" description="Helical" evidence="2">
    <location>
        <begin position="648"/>
        <end position="666"/>
    </location>
</feature>
<evidence type="ECO:0000256" key="2">
    <source>
        <dbReference type="SAM" id="Phobius"/>
    </source>
</evidence>
<feature type="transmembrane region" description="Helical" evidence="2">
    <location>
        <begin position="862"/>
        <end position="884"/>
    </location>
</feature>
<comment type="caution">
    <text evidence="3">The sequence shown here is derived from an EMBL/GenBank/DDBJ whole genome shotgun (WGS) entry which is preliminary data.</text>
</comment>
<feature type="transmembrane region" description="Helical" evidence="2">
    <location>
        <begin position="384"/>
        <end position="403"/>
    </location>
</feature>
<feature type="transmembrane region" description="Helical" evidence="2">
    <location>
        <begin position="614"/>
        <end position="636"/>
    </location>
</feature>
<feature type="transmembrane region" description="Helical" evidence="2">
    <location>
        <begin position="275"/>
        <end position="294"/>
    </location>
</feature>
<name>A0ABW8KBY5_9GAMM</name>
<feature type="transmembrane region" description="Helical" evidence="2">
    <location>
        <begin position="438"/>
        <end position="453"/>
    </location>
</feature>
<dbReference type="PANTHER" id="PTHR38434:SF1">
    <property type="entry name" value="BLL2549 PROTEIN"/>
    <property type="match status" value="1"/>
</dbReference>
<feature type="transmembrane region" description="Helical" evidence="2">
    <location>
        <begin position="227"/>
        <end position="245"/>
    </location>
</feature>
<feature type="transmembrane region" description="Helical" evidence="2">
    <location>
        <begin position="299"/>
        <end position="318"/>
    </location>
</feature>
<dbReference type="EMBL" id="JADIKD010000012">
    <property type="protein sequence ID" value="MFK2919418.1"/>
    <property type="molecule type" value="Genomic_DNA"/>
</dbReference>
<keyword evidence="4" id="KW-1185">Reference proteome</keyword>
<evidence type="ECO:0000313" key="3">
    <source>
        <dbReference type="EMBL" id="MFK2919418.1"/>
    </source>
</evidence>
<feature type="transmembrane region" description="Helical" evidence="2">
    <location>
        <begin position="360"/>
        <end position="378"/>
    </location>
</feature>
<accession>A0ABW8KBY5</accession>
<feature type="transmembrane region" description="Helical" evidence="2">
    <location>
        <begin position="741"/>
        <end position="761"/>
    </location>
</feature>
<feature type="transmembrane region" description="Helical" evidence="2">
    <location>
        <begin position="773"/>
        <end position="790"/>
    </location>
</feature>